<gene>
    <name evidence="2" type="ORF">ISM_03730</name>
</gene>
<dbReference type="Proteomes" id="UP000005954">
    <property type="component" value="Unassembled WGS sequence"/>
</dbReference>
<feature type="chain" id="PRO_5002658280" description="LVIVD repeat-containing protein" evidence="1">
    <location>
        <begin position="39"/>
        <end position="547"/>
    </location>
</feature>
<evidence type="ECO:0008006" key="4">
    <source>
        <dbReference type="Google" id="ProtNLM"/>
    </source>
</evidence>
<organism evidence="2 3">
    <name type="scientific">Roseovarius nubinhibens (strain ATCC BAA-591 / DSM 15170 / ISM)</name>
    <dbReference type="NCBI Taxonomy" id="89187"/>
    <lineage>
        <taxon>Bacteria</taxon>
        <taxon>Pseudomonadati</taxon>
        <taxon>Pseudomonadota</taxon>
        <taxon>Alphaproteobacteria</taxon>
        <taxon>Rhodobacterales</taxon>
        <taxon>Roseobacteraceae</taxon>
        <taxon>Roseovarius</taxon>
    </lineage>
</organism>
<evidence type="ECO:0000313" key="3">
    <source>
        <dbReference type="Proteomes" id="UP000005954"/>
    </source>
</evidence>
<name>A3SJ38_ROSNI</name>
<dbReference type="OrthoDB" id="8375at2"/>
<comment type="caution">
    <text evidence="2">The sequence shown here is derived from an EMBL/GenBank/DDBJ whole genome shotgun (WGS) entry which is preliminary data.</text>
</comment>
<dbReference type="HOGENOM" id="CLU_033990_0_0_5"/>
<evidence type="ECO:0000313" key="2">
    <source>
        <dbReference type="EMBL" id="EAP77369.1"/>
    </source>
</evidence>
<reference evidence="2 3" key="1">
    <citation type="submission" date="2005-12" db="EMBL/GenBank/DDBJ databases">
        <authorList>
            <person name="Moran M.A."/>
            <person name="Ferriera S."/>
            <person name="Johnson J."/>
            <person name="Kravitz S."/>
            <person name="Halpern A."/>
            <person name="Remington K."/>
            <person name="Beeson K."/>
            <person name="Tran B."/>
            <person name="Rogers Y.-H."/>
            <person name="Friedman R."/>
            <person name="Venter J.C."/>
        </authorList>
    </citation>
    <scope>NUCLEOTIDE SEQUENCE [LARGE SCALE GENOMIC DNA]</scope>
    <source>
        <strain evidence="3">ATCC BAA-591 / DSM 15170 / ISM</strain>
    </source>
</reference>
<feature type="signal peptide" evidence="1">
    <location>
        <begin position="1"/>
        <end position="38"/>
    </location>
</feature>
<proteinExistence type="predicted"/>
<evidence type="ECO:0000256" key="1">
    <source>
        <dbReference type="SAM" id="SignalP"/>
    </source>
</evidence>
<accession>A3SJ38</accession>
<keyword evidence="3" id="KW-1185">Reference proteome</keyword>
<dbReference type="STRING" id="89187.ISM_03730"/>
<dbReference type="EMBL" id="AALY01000001">
    <property type="protein sequence ID" value="EAP77369.1"/>
    <property type="molecule type" value="Genomic_DNA"/>
</dbReference>
<protein>
    <recommendedName>
        <fullName evidence="4">LVIVD repeat-containing protein</fullName>
    </recommendedName>
</protein>
<dbReference type="eggNOG" id="COG5276">
    <property type="taxonomic scope" value="Bacteria"/>
</dbReference>
<dbReference type="AlphaFoldDB" id="A3SJ38"/>
<sequence>MITMTQRGRKAATNPGTPLLASLLAPVLALTLAGTALAGEAQHPDPASYGLDPETGVFKHPAEAPYWAYSGPRPFDGSLEELEDATYIKNMTVEGHWPIVVKPGHSWQHTVDMDGHRYMIHYYRHILKIYDITNPKEMEIVLEKTYEDGNWFGAAAIAYNEKLEKWIMIQSFEVPRSIGGLKGKKYDAPEAVKAIKEAEAFRGVRIYEMDSITEWRQIAEISTNTLNPHGTRQEGSGALDVPNYDGGKYAFVAAAPDNTFTNIEYPNYIYSPAQMILDVEDPYNPKWVSTWWVPGQRLGEEEYYKEWRQYGNRVSWTGARLPISTPVPLDEGGRYGYTVMGGLGFHVLDLQDPANPKAVGSVDLPVNVGGVEGDNIDVTRVQSRGIVLANGYPMNEDCYEPYKDIFVIDVKTPEAPEIISVLPRPTPPAEAPYTDFCQRRGKFGPKRPSPFFAPGQADDNLAIYPFNNAGVQVFDISDPKNAEIVAYFTPPMTDDLDDPRSYITPVESIFVEWDRNLIWAMANSGMYLLTSDALGTPQFDLAGIAGN</sequence>
<dbReference type="RefSeq" id="WP_009812770.1">
    <property type="nucleotide sequence ID" value="NZ_CH724156.1"/>
</dbReference>
<keyword evidence="1" id="KW-0732">Signal</keyword>